<organism evidence="5 6">
    <name type="scientific">Symbiodinium natans</name>
    <dbReference type="NCBI Taxonomy" id="878477"/>
    <lineage>
        <taxon>Eukaryota</taxon>
        <taxon>Sar</taxon>
        <taxon>Alveolata</taxon>
        <taxon>Dinophyceae</taxon>
        <taxon>Suessiales</taxon>
        <taxon>Symbiodiniaceae</taxon>
        <taxon>Symbiodinium</taxon>
    </lineage>
</organism>
<evidence type="ECO:0000256" key="1">
    <source>
        <dbReference type="ARBA" id="ARBA00022737"/>
    </source>
</evidence>
<evidence type="ECO:0000313" key="5">
    <source>
        <dbReference type="EMBL" id="CAE7524241.1"/>
    </source>
</evidence>
<feature type="compositionally biased region" description="Basic and acidic residues" evidence="4">
    <location>
        <begin position="170"/>
        <end position="180"/>
    </location>
</feature>
<dbReference type="Gene3D" id="1.25.40.20">
    <property type="entry name" value="Ankyrin repeat-containing domain"/>
    <property type="match status" value="1"/>
</dbReference>
<dbReference type="InterPro" id="IPR050889">
    <property type="entry name" value="Dendritic_Spine_Reg/Scaffold"/>
</dbReference>
<dbReference type="Proteomes" id="UP000604046">
    <property type="component" value="Unassembled WGS sequence"/>
</dbReference>
<feature type="compositionally biased region" description="Polar residues" evidence="4">
    <location>
        <begin position="138"/>
        <end position="148"/>
    </location>
</feature>
<proteinExistence type="predicted"/>
<dbReference type="Pfam" id="PF12796">
    <property type="entry name" value="Ank_2"/>
    <property type="match status" value="1"/>
</dbReference>
<dbReference type="SUPFAM" id="SSF48403">
    <property type="entry name" value="Ankyrin repeat"/>
    <property type="match status" value="1"/>
</dbReference>
<gene>
    <name evidence="5" type="primary">Ank2</name>
    <name evidence="5" type="ORF">SNAT2548_LOCUS29344</name>
</gene>
<dbReference type="InterPro" id="IPR002110">
    <property type="entry name" value="Ankyrin_rpt"/>
</dbReference>
<dbReference type="AlphaFoldDB" id="A0A812TFG3"/>
<dbReference type="SMART" id="SM00248">
    <property type="entry name" value="ANK"/>
    <property type="match status" value="2"/>
</dbReference>
<accession>A0A812TFG3</accession>
<keyword evidence="1" id="KW-0677">Repeat</keyword>
<feature type="repeat" description="ANK" evidence="3">
    <location>
        <begin position="92"/>
        <end position="124"/>
    </location>
</feature>
<sequence length="194" mass="20454">MLSDDTRITAPSSVQLVLLDFAEPAFDHAAMSKQAIPQNDVGQMEATLQSLQDPNLVIEGGPALHFAAEAGNRTAALLWLEAGADVNADMPNGMTALLLAALRGNMDVARLLLDSGADKDEAATTGGGDTLVAGLRSGQGQSRTTRSNASFRGIVPRTFGNDTLVAGIPERTRTKPRETDQLLSSVRLPEDTSR</sequence>
<dbReference type="InterPro" id="IPR036770">
    <property type="entry name" value="Ankyrin_rpt-contain_sf"/>
</dbReference>
<feature type="region of interest" description="Disordered" evidence="4">
    <location>
        <begin position="120"/>
        <end position="148"/>
    </location>
</feature>
<dbReference type="PANTHER" id="PTHR24166">
    <property type="entry name" value="ROLLING PEBBLES, ISOFORM B"/>
    <property type="match status" value="1"/>
</dbReference>
<protein>
    <submittedName>
        <fullName evidence="5">Ank2 protein</fullName>
    </submittedName>
</protein>
<dbReference type="PANTHER" id="PTHR24166:SF48">
    <property type="entry name" value="PROTEIN VAPYRIN"/>
    <property type="match status" value="1"/>
</dbReference>
<dbReference type="OrthoDB" id="194358at2759"/>
<comment type="caution">
    <text evidence="5">The sequence shown here is derived from an EMBL/GenBank/DDBJ whole genome shotgun (WGS) entry which is preliminary data.</text>
</comment>
<feature type="repeat" description="ANK" evidence="3">
    <location>
        <begin position="59"/>
        <end position="91"/>
    </location>
</feature>
<evidence type="ECO:0000256" key="2">
    <source>
        <dbReference type="ARBA" id="ARBA00023043"/>
    </source>
</evidence>
<evidence type="ECO:0000313" key="6">
    <source>
        <dbReference type="Proteomes" id="UP000604046"/>
    </source>
</evidence>
<keyword evidence="2 3" id="KW-0040">ANK repeat</keyword>
<feature type="region of interest" description="Disordered" evidence="4">
    <location>
        <begin position="166"/>
        <end position="194"/>
    </location>
</feature>
<evidence type="ECO:0000256" key="3">
    <source>
        <dbReference type="PROSITE-ProRule" id="PRU00023"/>
    </source>
</evidence>
<dbReference type="PROSITE" id="PS50088">
    <property type="entry name" value="ANK_REPEAT"/>
    <property type="match status" value="2"/>
</dbReference>
<dbReference type="PROSITE" id="PS50297">
    <property type="entry name" value="ANK_REP_REGION"/>
    <property type="match status" value="2"/>
</dbReference>
<keyword evidence="6" id="KW-1185">Reference proteome</keyword>
<name>A0A812TFG3_9DINO</name>
<dbReference type="EMBL" id="CAJNDS010002553">
    <property type="protein sequence ID" value="CAE7524241.1"/>
    <property type="molecule type" value="Genomic_DNA"/>
</dbReference>
<reference evidence="5" key="1">
    <citation type="submission" date="2021-02" db="EMBL/GenBank/DDBJ databases">
        <authorList>
            <person name="Dougan E. K."/>
            <person name="Rhodes N."/>
            <person name="Thang M."/>
            <person name="Chan C."/>
        </authorList>
    </citation>
    <scope>NUCLEOTIDE SEQUENCE</scope>
</reference>
<evidence type="ECO:0000256" key="4">
    <source>
        <dbReference type="SAM" id="MobiDB-lite"/>
    </source>
</evidence>